<dbReference type="CDD" id="cd06170">
    <property type="entry name" value="LuxR_C_like"/>
    <property type="match status" value="1"/>
</dbReference>
<dbReference type="PANTHER" id="PTHR44688:SF16">
    <property type="entry name" value="DNA-BINDING TRANSCRIPTIONAL ACTIVATOR DEVR_DOSR"/>
    <property type="match status" value="1"/>
</dbReference>
<evidence type="ECO:0000256" key="1">
    <source>
        <dbReference type="ARBA" id="ARBA00023015"/>
    </source>
</evidence>
<dbReference type="Proteomes" id="UP000546970">
    <property type="component" value="Unassembled WGS sequence"/>
</dbReference>
<dbReference type="RefSeq" id="WP_169276763.1">
    <property type="nucleotide sequence ID" value="NZ_JABBCP010000001.1"/>
</dbReference>
<dbReference type="PRINTS" id="PR00038">
    <property type="entry name" value="HTHLUXR"/>
</dbReference>
<dbReference type="Gene3D" id="1.10.10.10">
    <property type="entry name" value="Winged helix-like DNA-binding domain superfamily/Winged helix DNA-binding domain"/>
    <property type="match status" value="1"/>
</dbReference>
<keyword evidence="2" id="KW-0238">DNA-binding</keyword>
<dbReference type="EMBL" id="JABBCP010000001">
    <property type="protein sequence ID" value="NMF55021.1"/>
    <property type="molecule type" value="Genomic_DNA"/>
</dbReference>
<gene>
    <name evidence="5" type="ORF">HF320_01550</name>
</gene>
<comment type="caution">
    <text evidence="5">The sequence shown here is derived from an EMBL/GenBank/DDBJ whole genome shotgun (WGS) entry which is preliminary data.</text>
</comment>
<dbReference type="GO" id="GO:0006355">
    <property type="term" value="P:regulation of DNA-templated transcription"/>
    <property type="evidence" value="ECO:0007669"/>
    <property type="project" value="InterPro"/>
</dbReference>
<dbReference type="PROSITE" id="PS50043">
    <property type="entry name" value="HTH_LUXR_2"/>
    <property type="match status" value="1"/>
</dbReference>
<keyword evidence="6" id="KW-1185">Reference proteome</keyword>
<dbReference type="PANTHER" id="PTHR44688">
    <property type="entry name" value="DNA-BINDING TRANSCRIPTIONAL ACTIVATOR DEVR_DOSR"/>
    <property type="match status" value="1"/>
</dbReference>
<dbReference type="InterPro" id="IPR000792">
    <property type="entry name" value="Tscrpt_reg_LuxR_C"/>
</dbReference>
<reference evidence="5 6" key="1">
    <citation type="submission" date="2020-04" db="EMBL/GenBank/DDBJ databases">
        <title>Collinsella sp. KGMB02528 nov., an anaerobic actinobacterium isolated from human feces.</title>
        <authorList>
            <person name="Han K.-I."/>
            <person name="Eom M.K."/>
            <person name="Kim J.-S."/>
            <person name="Lee K.C."/>
            <person name="Suh M.K."/>
            <person name="Park S.-H."/>
            <person name="Lee J.H."/>
            <person name="Kang S.W."/>
            <person name="Park J.-E."/>
            <person name="Oh B.S."/>
            <person name="Yu S.Y."/>
            <person name="Choi S.-H."/>
            <person name="Lee D.H."/>
            <person name="Yoon H."/>
            <person name="Kim B.-Y."/>
            <person name="Lee J.H."/>
            <person name="Lee J.-S."/>
        </authorList>
    </citation>
    <scope>NUCLEOTIDE SEQUENCE [LARGE SCALE GENOMIC DNA]</scope>
    <source>
        <strain evidence="5 6">KGMB02528</strain>
    </source>
</reference>
<evidence type="ECO:0000259" key="4">
    <source>
        <dbReference type="PROSITE" id="PS50043"/>
    </source>
</evidence>
<name>A0A7X9YIG2_9ACTN</name>
<accession>A0A7X9YIG2</accession>
<evidence type="ECO:0000313" key="5">
    <source>
        <dbReference type="EMBL" id="NMF55021.1"/>
    </source>
</evidence>
<dbReference type="SUPFAM" id="SSF46894">
    <property type="entry name" value="C-terminal effector domain of the bipartite response regulators"/>
    <property type="match status" value="1"/>
</dbReference>
<evidence type="ECO:0000313" key="6">
    <source>
        <dbReference type="Proteomes" id="UP000546970"/>
    </source>
</evidence>
<dbReference type="AlphaFoldDB" id="A0A7X9YIG2"/>
<evidence type="ECO:0000256" key="3">
    <source>
        <dbReference type="ARBA" id="ARBA00023163"/>
    </source>
</evidence>
<dbReference type="InterPro" id="IPR036388">
    <property type="entry name" value="WH-like_DNA-bd_sf"/>
</dbReference>
<proteinExistence type="predicted"/>
<dbReference type="SUPFAM" id="SSF55781">
    <property type="entry name" value="GAF domain-like"/>
    <property type="match status" value="1"/>
</dbReference>
<keyword evidence="1" id="KW-0805">Transcription regulation</keyword>
<evidence type="ECO:0000256" key="2">
    <source>
        <dbReference type="ARBA" id="ARBA00023125"/>
    </source>
</evidence>
<sequence>MAHNELDPKQPLDSKAWEAINEFSLWLHAQHELADIQRGSLEHIKDIIPHRISMFDLVTMGKDGQTDYIDPISTTMDQAELDAYYQRYAAMDYTTWSFDLHAVNVYRDLDLVDVDRRDQTPIFREWMQPQGVYFGCSATLAAHGTPLGTVTLFREREAGDFTGFEMHILKELARHLSLRLGELYPRGFVVQARNISPIAALAEQVGINPREMEILQLMADGYTNKQMAESLFISESTVKKHVNAVYRKLGVSNRMGLVARLRDT</sequence>
<dbReference type="InterPro" id="IPR016032">
    <property type="entry name" value="Sig_transdc_resp-reg_C-effctor"/>
</dbReference>
<dbReference type="GO" id="GO:0003677">
    <property type="term" value="F:DNA binding"/>
    <property type="evidence" value="ECO:0007669"/>
    <property type="project" value="UniProtKB-KW"/>
</dbReference>
<keyword evidence="3" id="KW-0804">Transcription</keyword>
<organism evidence="5 6">
    <name type="scientific">Collinsella acetigenes</name>
    <dbReference type="NCBI Taxonomy" id="2713419"/>
    <lineage>
        <taxon>Bacteria</taxon>
        <taxon>Bacillati</taxon>
        <taxon>Actinomycetota</taxon>
        <taxon>Coriobacteriia</taxon>
        <taxon>Coriobacteriales</taxon>
        <taxon>Coriobacteriaceae</taxon>
        <taxon>Collinsella</taxon>
    </lineage>
</organism>
<feature type="domain" description="HTH luxR-type" evidence="4">
    <location>
        <begin position="200"/>
        <end position="264"/>
    </location>
</feature>
<dbReference type="Pfam" id="PF00196">
    <property type="entry name" value="GerE"/>
    <property type="match status" value="1"/>
</dbReference>
<protein>
    <submittedName>
        <fullName evidence="5">Helix-turn-helix transcriptional regulator</fullName>
    </submittedName>
</protein>
<dbReference type="SMART" id="SM00421">
    <property type="entry name" value="HTH_LUXR"/>
    <property type="match status" value="1"/>
</dbReference>